<dbReference type="GO" id="GO:0000398">
    <property type="term" value="P:mRNA splicing, via spliceosome"/>
    <property type="evidence" value="ECO:0007669"/>
    <property type="project" value="TreeGrafter"/>
</dbReference>
<evidence type="ECO:0000313" key="3">
    <source>
        <dbReference type="EMBL" id="KAG6115106.1"/>
    </source>
</evidence>
<dbReference type="PANTHER" id="PTHR12357:SF3">
    <property type="entry name" value="YTH DOMAIN-CONTAINING PROTEIN 1"/>
    <property type="match status" value="1"/>
</dbReference>
<keyword evidence="4" id="KW-1185">Reference proteome</keyword>
<dbReference type="CDD" id="cd21134">
    <property type="entry name" value="YTH"/>
    <property type="match status" value="1"/>
</dbReference>
<comment type="caution">
    <text evidence="3">The sequence shown here is derived from an EMBL/GenBank/DDBJ whole genome shotgun (WGS) entry which is preliminary data.</text>
</comment>
<feature type="compositionally biased region" description="Acidic residues" evidence="1">
    <location>
        <begin position="62"/>
        <end position="76"/>
    </location>
</feature>
<dbReference type="Proteomes" id="UP000732380">
    <property type="component" value="Unassembled WGS sequence"/>
</dbReference>
<dbReference type="GO" id="GO:0000381">
    <property type="term" value="P:regulation of alternative mRNA splicing, via spliceosome"/>
    <property type="evidence" value="ECO:0007669"/>
    <property type="project" value="TreeGrafter"/>
</dbReference>
<gene>
    <name evidence="3" type="ORF">E4U13_003040</name>
</gene>
<evidence type="ECO:0000313" key="4">
    <source>
        <dbReference type="Proteomes" id="UP000732380"/>
    </source>
</evidence>
<dbReference type="InterPro" id="IPR007275">
    <property type="entry name" value="YTH_domain"/>
</dbReference>
<dbReference type="GO" id="GO:0003729">
    <property type="term" value="F:mRNA binding"/>
    <property type="evidence" value="ECO:0007669"/>
    <property type="project" value="TreeGrafter"/>
</dbReference>
<dbReference type="Gene3D" id="3.10.590.10">
    <property type="entry name" value="ph1033 like domains"/>
    <property type="match status" value="1"/>
</dbReference>
<evidence type="ECO:0000259" key="2">
    <source>
        <dbReference type="PROSITE" id="PS50882"/>
    </source>
</evidence>
<dbReference type="PANTHER" id="PTHR12357">
    <property type="entry name" value="YTH YT521-B HOMOLOGY DOMAIN-CONTAINING"/>
    <property type="match status" value="1"/>
</dbReference>
<sequence>MGAPHHANTNVTAPHRAIESRVSRPSTLHAPSQSGSIQTNNNATTNPTSFSSASSVRPGSNGDDDGDDEDDSTDDLDGLLSDVISVHDDLATWLQHTGFWDVDYRRAMLADVRRLKGLEAERASVLNRIRASKPGITGGDAPALVPIAAAAAATATATAAAHATATATATAATATTTAAAAAAAATTTTATAATATTAVAPKSSHTCASAPAACPTNSTIEANLARYELTGPLYRRIAQTPAVKKGTRYFLVKSSTMTNVMRSQQDNLWVTQNKNGSLLAQAFLESKTVVLFFSVNRSKAFQGYAHMTSLPDASIPPPLWITATANDMHTTHPFHIHWVKTAEISFYEFAHLKNALNEHLSVSVGRDGQEYPQDCGRRMVQVMNRVAAAAVAAAAAARAGNKTGMAMTGLDRSKWFRKGMPANPALEPTPMPMPMPRPVSVPVTVPVPMGVGVGTGRGMPKGRGAGVSAGAGAGAGAGKEDLLVDLEYCN</sequence>
<organism evidence="3 4">
    <name type="scientific">Claviceps humidiphila</name>
    <dbReference type="NCBI Taxonomy" id="1294629"/>
    <lineage>
        <taxon>Eukaryota</taxon>
        <taxon>Fungi</taxon>
        <taxon>Dikarya</taxon>
        <taxon>Ascomycota</taxon>
        <taxon>Pezizomycotina</taxon>
        <taxon>Sordariomycetes</taxon>
        <taxon>Hypocreomycetidae</taxon>
        <taxon>Hypocreales</taxon>
        <taxon>Clavicipitaceae</taxon>
        <taxon>Claviceps</taxon>
    </lineage>
</organism>
<dbReference type="EMBL" id="SRQM01000240">
    <property type="protein sequence ID" value="KAG6115106.1"/>
    <property type="molecule type" value="Genomic_DNA"/>
</dbReference>
<feature type="region of interest" description="Disordered" evidence="1">
    <location>
        <begin position="1"/>
        <end position="76"/>
    </location>
</feature>
<dbReference type="GO" id="GO:0005654">
    <property type="term" value="C:nucleoplasm"/>
    <property type="evidence" value="ECO:0007669"/>
    <property type="project" value="TreeGrafter"/>
</dbReference>
<feature type="compositionally biased region" description="Polar residues" evidence="1">
    <location>
        <begin position="23"/>
        <end position="58"/>
    </location>
</feature>
<protein>
    <recommendedName>
        <fullName evidence="2">YTH domain-containing protein</fullName>
    </recommendedName>
</protein>
<proteinExistence type="predicted"/>
<dbReference type="InterPro" id="IPR045168">
    <property type="entry name" value="YTH_prot"/>
</dbReference>
<evidence type="ECO:0000256" key="1">
    <source>
        <dbReference type="SAM" id="MobiDB-lite"/>
    </source>
</evidence>
<dbReference type="GO" id="GO:1990247">
    <property type="term" value="F:N6-methyladenosine-containing RNA reader activity"/>
    <property type="evidence" value="ECO:0007669"/>
    <property type="project" value="TreeGrafter"/>
</dbReference>
<name>A0A9P7TU56_9HYPO</name>
<dbReference type="Pfam" id="PF04146">
    <property type="entry name" value="YTH"/>
    <property type="match status" value="1"/>
</dbReference>
<feature type="domain" description="YTH" evidence="2">
    <location>
        <begin position="247"/>
        <end position="383"/>
    </location>
</feature>
<dbReference type="PROSITE" id="PS50882">
    <property type="entry name" value="YTH"/>
    <property type="match status" value="1"/>
</dbReference>
<reference evidence="3 4" key="1">
    <citation type="journal article" date="2020" name="bioRxiv">
        <title>Whole genome comparisons of ergot fungi reveals the divergence and evolution of species within the genus Claviceps are the result of varying mechanisms driving genome evolution and host range expansion.</title>
        <authorList>
            <person name="Wyka S.A."/>
            <person name="Mondo S.J."/>
            <person name="Liu M."/>
            <person name="Dettman J."/>
            <person name="Nalam V."/>
            <person name="Broders K.D."/>
        </authorList>
    </citation>
    <scope>NUCLEOTIDE SEQUENCE [LARGE SCALE GENOMIC DNA]</scope>
    <source>
        <strain evidence="3 4">LM576</strain>
    </source>
</reference>
<dbReference type="AlphaFoldDB" id="A0A9P7TU56"/>
<accession>A0A9P7TU56</accession>